<accession>A0A226D5F0</accession>
<organism evidence="2 3">
    <name type="scientific">Folsomia candida</name>
    <name type="common">Springtail</name>
    <dbReference type="NCBI Taxonomy" id="158441"/>
    <lineage>
        <taxon>Eukaryota</taxon>
        <taxon>Metazoa</taxon>
        <taxon>Ecdysozoa</taxon>
        <taxon>Arthropoda</taxon>
        <taxon>Hexapoda</taxon>
        <taxon>Collembola</taxon>
        <taxon>Entomobryomorpha</taxon>
        <taxon>Isotomoidea</taxon>
        <taxon>Isotomidae</taxon>
        <taxon>Proisotominae</taxon>
        <taxon>Folsomia</taxon>
    </lineage>
</organism>
<dbReference type="EMBL" id="LNIX01000032">
    <property type="protein sequence ID" value="OXA40795.1"/>
    <property type="molecule type" value="Genomic_DNA"/>
</dbReference>
<gene>
    <name evidence="2" type="ORF">Fcan01_24616</name>
</gene>
<evidence type="ECO:0000313" key="2">
    <source>
        <dbReference type="EMBL" id="OXA40795.1"/>
    </source>
</evidence>
<reference evidence="2 3" key="1">
    <citation type="submission" date="2015-12" db="EMBL/GenBank/DDBJ databases">
        <title>The genome of Folsomia candida.</title>
        <authorList>
            <person name="Faddeeva A."/>
            <person name="Derks M.F."/>
            <person name="Anvar Y."/>
            <person name="Smit S."/>
            <person name="Van Straalen N."/>
            <person name="Roelofs D."/>
        </authorList>
    </citation>
    <scope>NUCLEOTIDE SEQUENCE [LARGE SCALE GENOMIC DNA]</scope>
    <source>
        <strain evidence="2 3">VU population</strain>
        <tissue evidence="2">Whole body</tissue>
    </source>
</reference>
<evidence type="ECO:0000259" key="1">
    <source>
        <dbReference type="Pfam" id="PF12937"/>
    </source>
</evidence>
<protein>
    <recommendedName>
        <fullName evidence="1">F-box domain-containing protein</fullName>
    </recommendedName>
</protein>
<dbReference type="InterPro" id="IPR036047">
    <property type="entry name" value="F-box-like_dom_sf"/>
</dbReference>
<dbReference type="Pfam" id="PF12937">
    <property type="entry name" value="F-box-like"/>
    <property type="match status" value="1"/>
</dbReference>
<proteinExistence type="predicted"/>
<feature type="domain" description="F-box" evidence="1">
    <location>
        <begin position="103"/>
        <end position="128"/>
    </location>
</feature>
<dbReference type="SUPFAM" id="SSF81383">
    <property type="entry name" value="F-box domain"/>
    <property type="match status" value="1"/>
</dbReference>
<evidence type="ECO:0000313" key="3">
    <source>
        <dbReference type="Proteomes" id="UP000198287"/>
    </source>
</evidence>
<dbReference type="Proteomes" id="UP000198287">
    <property type="component" value="Unassembled WGS sequence"/>
</dbReference>
<dbReference type="AlphaFoldDB" id="A0A226D5F0"/>
<sequence length="551" mass="64273">MDLTHYLNELVKRMLLKRVALVNGYRLEKNCRRKLKYSDKIALLGKVRPRRGLNTPGIKHESLNGFFLFKEGYRPIERQNAEDPSMTGDEDSVEFTPGQNHLILSHIFSYLTFNTLKRARLVCTKWDEEAVRILKKKSTVSFNFRDLYEGPIQPMRLLRYIKEMKNLQLPSLTLDLPPFTAVNNPDPQEAELLLKLADDLTWFLSDRGSHITRLNLEGRIFSRSDYKIHLGILIKLQATLCDLELSWNFDLRDESSQDYAFPTEDLHLNKLEAFTFSVRFGRTPPVITQRTIISSWAAAVQGVKTFQVNYCEQEFLTCLLRYEQPFPKLEAFTTRSTQQIVLDLLFKLTNPLKMLILNNLGRLEPENFARLENLLLKHADTLEDLQFMDDVSHHGQVLHLPVLPRLKRLSVGCVQFSDLKIRFPSAQDNKDVVDYERHLPRLDALSLYMFPCSSYALPDVWKVEGDKLENFFPTRDRNGAPIETRCVTLRKLDPRVYVPGHSWQPVEFHPDFPLTRMFPNVWNEWMTKRRREESLSRTRNDMEANSEPGQG</sequence>
<keyword evidence="3" id="KW-1185">Reference proteome</keyword>
<comment type="caution">
    <text evidence="2">The sequence shown here is derived from an EMBL/GenBank/DDBJ whole genome shotgun (WGS) entry which is preliminary data.</text>
</comment>
<dbReference type="InterPro" id="IPR001810">
    <property type="entry name" value="F-box_dom"/>
</dbReference>
<name>A0A226D5F0_FOLCA</name>
<dbReference type="Gene3D" id="1.20.1280.50">
    <property type="match status" value="1"/>
</dbReference>